<evidence type="ECO:0000259" key="2">
    <source>
        <dbReference type="Pfam" id="PF13449"/>
    </source>
</evidence>
<dbReference type="PIRSF" id="PIRSF031900">
    <property type="entry name" value="UCP031900"/>
    <property type="match status" value="1"/>
</dbReference>
<dbReference type="RefSeq" id="WP_058290657.1">
    <property type="nucleotide sequence ID" value="NZ_CYSD01000037.1"/>
</dbReference>
<dbReference type="Proteomes" id="UP000052022">
    <property type="component" value="Unassembled WGS sequence"/>
</dbReference>
<feature type="signal peptide" evidence="1">
    <location>
        <begin position="1"/>
        <end position="22"/>
    </location>
</feature>
<name>A0A0P1GEU5_9RHOB</name>
<keyword evidence="1" id="KW-0732">Signal</keyword>
<dbReference type="SUPFAM" id="SSF101898">
    <property type="entry name" value="NHL repeat"/>
    <property type="match status" value="1"/>
</dbReference>
<dbReference type="InterPro" id="IPR027372">
    <property type="entry name" value="Phytase-like_dom"/>
</dbReference>
<organism evidence="3 4">
    <name type="scientific">Tritonibacter multivorans</name>
    <dbReference type="NCBI Taxonomy" id="928856"/>
    <lineage>
        <taxon>Bacteria</taxon>
        <taxon>Pseudomonadati</taxon>
        <taxon>Pseudomonadota</taxon>
        <taxon>Alphaproteobacteria</taxon>
        <taxon>Rhodobacterales</taxon>
        <taxon>Paracoccaceae</taxon>
        <taxon>Tritonibacter</taxon>
    </lineage>
</organism>
<dbReference type="EMBL" id="CYSD01000037">
    <property type="protein sequence ID" value="CUH79954.1"/>
    <property type="molecule type" value="Genomic_DNA"/>
</dbReference>
<dbReference type="Pfam" id="PF13449">
    <property type="entry name" value="Phytase-like"/>
    <property type="match status" value="1"/>
</dbReference>
<dbReference type="AlphaFoldDB" id="A0A0P1GEU5"/>
<feature type="domain" description="Phytase-like" evidence="2">
    <location>
        <begin position="44"/>
        <end position="283"/>
    </location>
</feature>
<evidence type="ECO:0000256" key="1">
    <source>
        <dbReference type="SAM" id="SignalP"/>
    </source>
</evidence>
<reference evidence="3 4" key="1">
    <citation type="submission" date="2015-09" db="EMBL/GenBank/DDBJ databases">
        <authorList>
            <consortium name="Swine Surveillance"/>
        </authorList>
    </citation>
    <scope>NUCLEOTIDE SEQUENCE [LARGE SCALE GENOMIC DNA]</scope>
    <source>
        <strain evidence="3 4">CECT 7557</strain>
    </source>
</reference>
<feature type="chain" id="PRO_5006063369" description="Phytase-like domain-containing protein" evidence="1">
    <location>
        <begin position="23"/>
        <end position="298"/>
    </location>
</feature>
<dbReference type="OrthoDB" id="9798693at2"/>
<dbReference type="STRING" id="928856.SAMN04488049_10161"/>
<evidence type="ECO:0000313" key="3">
    <source>
        <dbReference type="EMBL" id="CUH79954.1"/>
    </source>
</evidence>
<proteinExistence type="predicted"/>
<keyword evidence="4" id="KW-1185">Reference proteome</keyword>
<accession>A0A0P1GEU5</accession>
<sequence length="298" mass="32764">MRTRSALKIAVAVCMLAPASWAAERFAPGVTHLQSYRWHIRAPWFGGLSGLEVSDDGAGFTVLNDKAQFFKARIARDSDGRIDTVAAQPPVHLRAPDGKPLSSRLDDTEGLAIAADGTIFVSLESPPSALHYTAPSARATALPRPRAFWHARRNKSFEALAISPDGALVMLSELPAVPRDPLRVWVWNGAVWASTFNYPQTQGFMPVGADFGPDGRLYVLERSFASIGFRSRLRRFNWGAGQLSGATTLLETSVATHDNLEAVSIWRDSQGSLRATMISDDNFLWIQRTEIVEYQLPD</sequence>
<evidence type="ECO:0000313" key="4">
    <source>
        <dbReference type="Proteomes" id="UP000052022"/>
    </source>
</evidence>
<protein>
    <recommendedName>
        <fullName evidence="2">Phytase-like domain-containing protein</fullName>
    </recommendedName>
</protein>
<gene>
    <name evidence="3" type="ORF">TRM7557_02657</name>
</gene>
<dbReference type="InterPro" id="IPR014567">
    <property type="entry name" value="UCP031900"/>
</dbReference>